<name>U1HJR7_ENDPU</name>
<dbReference type="HOGENOM" id="CLU_471741_0_0_1"/>
<feature type="region of interest" description="Disordered" evidence="1">
    <location>
        <begin position="55"/>
        <end position="120"/>
    </location>
</feature>
<dbReference type="EMBL" id="KE721311">
    <property type="protein sequence ID" value="ERF70495.1"/>
    <property type="molecule type" value="Genomic_DNA"/>
</dbReference>
<keyword evidence="2" id="KW-0732">Signal</keyword>
<evidence type="ECO:0000256" key="2">
    <source>
        <dbReference type="SAM" id="SignalP"/>
    </source>
</evidence>
<dbReference type="Proteomes" id="UP000019373">
    <property type="component" value="Unassembled WGS sequence"/>
</dbReference>
<dbReference type="GeneID" id="19242236"/>
<sequence length="578" mass="57880">MRVFNPAIIFWHMHPLLLRWCILNKFDEYDDPVLFILIKHGSSSSNFTSVQTVTSSSSGAAPASSPSDTLATLTASGSSGPTTSFSQNTIMSSGISGSSGQLNTAQSTTISGTSTSSVIPGISSSTSLSSIRSFITPPPNPETLTGNVLVACGRATGSGEVSGSGTVYVGGYFPVVSSGVVSGSYGIVNGCGTLQGEGVFTGSAVYGKGCGKGSGVGELNGSGTVYIAGIPVVTSGSVSASQPYSFEGCGTFSGSGYFETFPNTTSGDSAISSLTTTELSSSAGSPASVSASTSSTTSTSIPSTITPAPSFVTPSNALVVGEGRGTGYGLLEGEGTVYIAGGLIGISSSGTVSGGGIGRGTIHAQEGDFTGTGSVFGCGYAVGTGIIIGSGTVWVAGGLIPIVTSGSTSGVGTVSGWYLYHGRSLAGVPIEYIWHYDEHHLSHTNKPSNLGNGSYGTIVVIASEKCFPTSLPQIGAFGAFGALNHTSGVIPTLKGTSLPAFNPSLNPLNFTNPFNSTSPFGSMNSTNSTESESPQCHICDGDVSICCPPGVTCAGDGFCPKLAVLNAGYFLEGRNVTA</sequence>
<feature type="region of interest" description="Disordered" evidence="1">
    <location>
        <begin position="280"/>
        <end position="306"/>
    </location>
</feature>
<accession>U1HJR7</accession>
<dbReference type="eggNOG" id="ENOG502R9P3">
    <property type="taxonomic scope" value="Eukaryota"/>
</dbReference>
<evidence type="ECO:0000313" key="3">
    <source>
        <dbReference type="EMBL" id="ERF70495.1"/>
    </source>
</evidence>
<gene>
    <name evidence="3" type="ORF">EPUS_07351</name>
</gene>
<feature type="compositionally biased region" description="Polar residues" evidence="1">
    <location>
        <begin position="68"/>
        <end position="91"/>
    </location>
</feature>
<feature type="compositionally biased region" description="Low complexity" evidence="1">
    <location>
        <begin position="107"/>
        <end position="120"/>
    </location>
</feature>
<feature type="signal peptide" evidence="2">
    <location>
        <begin position="1"/>
        <end position="19"/>
    </location>
</feature>
<organism evidence="3 4">
    <name type="scientific">Endocarpon pusillum (strain Z07020 / HMAS-L-300199)</name>
    <name type="common">Lichen-forming fungus</name>
    <dbReference type="NCBI Taxonomy" id="1263415"/>
    <lineage>
        <taxon>Eukaryota</taxon>
        <taxon>Fungi</taxon>
        <taxon>Dikarya</taxon>
        <taxon>Ascomycota</taxon>
        <taxon>Pezizomycotina</taxon>
        <taxon>Eurotiomycetes</taxon>
        <taxon>Chaetothyriomycetidae</taxon>
        <taxon>Verrucariales</taxon>
        <taxon>Verrucariaceae</taxon>
        <taxon>Endocarpon</taxon>
    </lineage>
</organism>
<keyword evidence="4" id="KW-1185">Reference proteome</keyword>
<dbReference type="RefSeq" id="XP_007803848.1">
    <property type="nucleotide sequence ID" value="XM_007805657.1"/>
</dbReference>
<feature type="compositionally biased region" description="Low complexity" evidence="1">
    <location>
        <begin position="55"/>
        <end position="67"/>
    </location>
</feature>
<reference evidence="4" key="1">
    <citation type="journal article" date="2014" name="BMC Genomics">
        <title>Genome characteristics reveal the impact of lichenization on lichen-forming fungus Endocarpon pusillum Hedwig (Verrucariales, Ascomycota).</title>
        <authorList>
            <person name="Wang Y.-Y."/>
            <person name="Liu B."/>
            <person name="Zhang X.-Y."/>
            <person name="Zhou Q.-M."/>
            <person name="Zhang T."/>
            <person name="Li H."/>
            <person name="Yu Y.-F."/>
            <person name="Zhang X.-L."/>
            <person name="Hao X.-Y."/>
            <person name="Wang M."/>
            <person name="Wang L."/>
            <person name="Wei J.-C."/>
        </authorList>
    </citation>
    <scope>NUCLEOTIDE SEQUENCE [LARGE SCALE GENOMIC DNA]</scope>
    <source>
        <strain evidence="4">Z07020 / HMAS-L-300199</strain>
    </source>
</reference>
<dbReference type="OrthoDB" id="4154508at2759"/>
<proteinExistence type="predicted"/>
<evidence type="ECO:0000313" key="4">
    <source>
        <dbReference type="Proteomes" id="UP000019373"/>
    </source>
</evidence>
<protein>
    <submittedName>
        <fullName evidence="3">Uncharacterized protein</fullName>
    </submittedName>
</protein>
<evidence type="ECO:0000256" key="1">
    <source>
        <dbReference type="SAM" id="MobiDB-lite"/>
    </source>
</evidence>
<dbReference type="AlphaFoldDB" id="U1HJR7"/>
<feature type="chain" id="PRO_5005375464" evidence="2">
    <location>
        <begin position="20"/>
        <end position="578"/>
    </location>
</feature>